<feature type="transmembrane region" description="Helical" evidence="2">
    <location>
        <begin position="133"/>
        <end position="152"/>
    </location>
</feature>
<dbReference type="Proteomes" id="UP000219559">
    <property type="component" value="Unassembled WGS sequence"/>
</dbReference>
<keyword evidence="2" id="KW-0472">Membrane</keyword>
<evidence type="ECO:0000259" key="3">
    <source>
        <dbReference type="Pfam" id="PF05569"/>
    </source>
</evidence>
<dbReference type="AlphaFoldDB" id="A0A2A4G5A6"/>
<feature type="compositionally biased region" description="Polar residues" evidence="1">
    <location>
        <begin position="636"/>
        <end position="647"/>
    </location>
</feature>
<dbReference type="InterPro" id="IPR052173">
    <property type="entry name" value="Beta-lactam_resp_regulator"/>
</dbReference>
<feature type="transmembrane region" description="Helical" evidence="2">
    <location>
        <begin position="182"/>
        <end position="202"/>
    </location>
</feature>
<dbReference type="Pfam" id="PF05569">
    <property type="entry name" value="Peptidase_M56"/>
    <property type="match status" value="1"/>
</dbReference>
<reference evidence="4 5" key="1">
    <citation type="submission" date="2017-04" db="EMBL/GenBank/DDBJ databases">
        <title>A new member of the family Flavobacteriaceae isolated from ascidians.</title>
        <authorList>
            <person name="Chen L."/>
        </authorList>
    </citation>
    <scope>NUCLEOTIDE SEQUENCE [LARGE SCALE GENOMIC DNA]</scope>
    <source>
        <strain evidence="4 5">HQA918</strain>
    </source>
</reference>
<feature type="transmembrane region" description="Helical" evidence="2">
    <location>
        <begin position="6"/>
        <end position="26"/>
    </location>
</feature>
<evidence type="ECO:0000256" key="1">
    <source>
        <dbReference type="SAM" id="MobiDB-lite"/>
    </source>
</evidence>
<feature type="region of interest" description="Disordered" evidence="1">
    <location>
        <begin position="632"/>
        <end position="660"/>
    </location>
</feature>
<dbReference type="RefSeq" id="WP_097443079.1">
    <property type="nucleotide sequence ID" value="NZ_NBWU01000005.1"/>
</dbReference>
<sequence>MIIFLIYLLKVSACALGFWLLFKTLLENTPNHQIKRWYLLLMWPIAFSIPLITFTQFVNLPPINTHPIESFPAQETTYLPETVAVSFWDRLIDLLPVIYILGVLFMSVRFALNCGRLIHLKTTNPVQKTEKSLHILPIDLKVPFSFFNWLFFDRFSYLKNEIPQEVIAHEEAHARQKHSYDVFLLELLALVLWFNPFIYLALRTVKLNHEFLADNEVLNRYRNIDNYQNILLSYAQHRPVLGSTINYPSLKKRFVQMNKSKNTRLNIVSYGLIIPLLVLLVYGFSTTQTVIEYSSTMPIAQQTESKVPQDGVSKELLDIFENLLKGFSTPQGKLNINLGDYKKAMAIYGQMSSEQKSKATSLPELPFQINEESMLEPTAPTAELFESWKNHNEYALWLNGKVIPNSSLDQYSLEDITHYIQSKVYKNARSKRFPQPHQVSLYTQDGFEQTFTNAPINQYRSTVQQYEGLLSRYRANPDPSLYDELQIAYFMARSDYDAIPPHLREKHGITPPNKPPTPTKNGTEKETTTFRILMQKTEKGIAMTCLEGCAWKTLSFNLDNRSNQLIDAYGMADPQEPKSANDPDLAYFEFSLAETDKGIALSGRKGVAWIDLSFGLKPNQEAYVNQEGVEIPKNKISGSPNTQASQNNDEKTLKSTPSQQPALSIRVDVSQLGKVEINGTAVEKNAITTTLNALLSQIPEDKKKQTTLDIHFHQQRMVDITDIDYDHSAHHLKGYNITHYAHKEPMAMPPANEVVLISPKNRKLNAYFKARHSLIELLGTFYDTYPISYTELSQVQQRAFSKQYEKTLKRYKALSDQDKLSFDVGGEFETYTLLPPPPSHNQEQIDWASKKKLWLNGSNEKTLVLNKKEIKNLKLEMESGRTTSFKLKIPGLSTFTISGNQLTNAAQKAIDGTPTGAKILLFDFKSDQTEFDYRPIQITLGE</sequence>
<feature type="transmembrane region" description="Helical" evidence="2">
    <location>
        <begin position="94"/>
        <end position="112"/>
    </location>
</feature>
<protein>
    <recommendedName>
        <fullName evidence="3">Peptidase M56 domain-containing protein</fullName>
    </recommendedName>
</protein>
<proteinExistence type="predicted"/>
<evidence type="ECO:0000256" key="2">
    <source>
        <dbReference type="SAM" id="Phobius"/>
    </source>
</evidence>
<feature type="transmembrane region" description="Helical" evidence="2">
    <location>
        <begin position="38"/>
        <end position="58"/>
    </location>
</feature>
<dbReference type="PANTHER" id="PTHR34978:SF3">
    <property type="entry name" value="SLR0241 PROTEIN"/>
    <property type="match status" value="1"/>
</dbReference>
<evidence type="ECO:0000313" key="4">
    <source>
        <dbReference type="EMBL" id="PCE63166.1"/>
    </source>
</evidence>
<dbReference type="OrthoDB" id="1522859at2"/>
<keyword evidence="2" id="KW-1133">Transmembrane helix</keyword>
<organism evidence="4 5">
    <name type="scientific">Sediminicola luteus</name>
    <dbReference type="NCBI Taxonomy" id="319238"/>
    <lineage>
        <taxon>Bacteria</taxon>
        <taxon>Pseudomonadati</taxon>
        <taxon>Bacteroidota</taxon>
        <taxon>Flavobacteriia</taxon>
        <taxon>Flavobacteriales</taxon>
        <taxon>Flavobacteriaceae</taxon>
        <taxon>Sediminicola</taxon>
    </lineage>
</organism>
<keyword evidence="5" id="KW-1185">Reference proteome</keyword>
<feature type="region of interest" description="Disordered" evidence="1">
    <location>
        <begin position="502"/>
        <end position="525"/>
    </location>
</feature>
<evidence type="ECO:0000313" key="5">
    <source>
        <dbReference type="Proteomes" id="UP000219559"/>
    </source>
</evidence>
<feature type="transmembrane region" description="Helical" evidence="2">
    <location>
        <begin position="267"/>
        <end position="285"/>
    </location>
</feature>
<dbReference type="EMBL" id="NBWU01000005">
    <property type="protein sequence ID" value="PCE63166.1"/>
    <property type="molecule type" value="Genomic_DNA"/>
</dbReference>
<name>A0A2A4G5A6_9FLAO</name>
<comment type="caution">
    <text evidence="4">The sequence shown here is derived from an EMBL/GenBank/DDBJ whole genome shotgun (WGS) entry which is preliminary data.</text>
</comment>
<accession>A0A2A4G5A6</accession>
<dbReference type="InterPro" id="IPR008756">
    <property type="entry name" value="Peptidase_M56"/>
</dbReference>
<keyword evidence="2" id="KW-0812">Transmembrane</keyword>
<dbReference type="PANTHER" id="PTHR34978">
    <property type="entry name" value="POSSIBLE SENSOR-TRANSDUCER PROTEIN BLAR"/>
    <property type="match status" value="1"/>
</dbReference>
<feature type="domain" description="Peptidase M56" evidence="3">
    <location>
        <begin position="164"/>
        <end position="240"/>
    </location>
</feature>
<gene>
    <name evidence="4" type="ORF">B7P33_13110</name>
</gene>